<evidence type="ECO:0000256" key="2">
    <source>
        <dbReference type="ARBA" id="ARBA00022705"/>
    </source>
</evidence>
<dbReference type="InterPro" id="IPR027417">
    <property type="entry name" value="P-loop_NTPase"/>
</dbReference>
<dbReference type="GO" id="GO:0003677">
    <property type="term" value="F:DNA binding"/>
    <property type="evidence" value="ECO:0007669"/>
    <property type="project" value="UniProtKB-KW"/>
</dbReference>
<comment type="catalytic activity">
    <reaction evidence="10">
        <text>ATP + H2O = ADP + phosphate + H(+)</text>
        <dbReference type="Rhea" id="RHEA:13065"/>
        <dbReference type="ChEBI" id="CHEBI:15377"/>
        <dbReference type="ChEBI" id="CHEBI:15378"/>
        <dbReference type="ChEBI" id="CHEBI:30616"/>
        <dbReference type="ChEBI" id="CHEBI:43474"/>
        <dbReference type="ChEBI" id="CHEBI:456216"/>
        <dbReference type="EC" id="5.6.2.3"/>
    </reaction>
</comment>
<sequence>MSEMFDNNNEGAFLSILMRDSDKAYDALGKIKAHMFSSGINQSIYKAIADLARAGTAPVADNVVLSLESKKTIDKAGGAAHIRYIANEIKSDSSTFNQLFKAIVDAYKGRKLLEWSSQIPTKVHGTTDISQTITAILSNLTNIQSENLENGVLSIDEALESAYEMIEARKNDNLPTGIPTGFPSIDYFTGGYTPGATWIISGRPSMGKTTVALTSLKEVAKADHPCMLFNREMNSDELMFRLLSMETGIHYQKIRTSNLTATDMKKLKTTVNKLGKIPFYLDSNYYGDIHYIISAIRKYHKLHDIRVVGIDYIQLLTDRQENQVQELGRISRELKLLSMDLGITILILSQLNRKAEEREDKRPIMSDLRASGNLEEDADVVLGLYREEMYKMNSPHSGKIEFLLLKQRNGPLGTHIFDFNGSALQIIDQAEMSWERENGGQ</sequence>
<feature type="domain" description="SF4 helicase" evidence="11">
    <location>
        <begin position="171"/>
        <end position="433"/>
    </location>
</feature>
<dbReference type="InterPro" id="IPR016136">
    <property type="entry name" value="DNA_helicase_N/primase_C"/>
</dbReference>
<comment type="caution">
    <text evidence="12">The sequence shown here is derived from an EMBL/GenBank/DDBJ whole genome shotgun (WGS) entry which is preliminary data.</text>
</comment>
<evidence type="ECO:0000313" key="12">
    <source>
        <dbReference type="EMBL" id="KKN14369.1"/>
    </source>
</evidence>
<dbReference type="SUPFAM" id="SSF52540">
    <property type="entry name" value="P-loop containing nucleoside triphosphate hydrolases"/>
    <property type="match status" value="1"/>
</dbReference>
<keyword evidence="7" id="KW-0238">DNA-binding</keyword>
<evidence type="ECO:0000259" key="11">
    <source>
        <dbReference type="PROSITE" id="PS51199"/>
    </source>
</evidence>
<evidence type="ECO:0000256" key="4">
    <source>
        <dbReference type="ARBA" id="ARBA00022801"/>
    </source>
</evidence>
<evidence type="ECO:0000256" key="5">
    <source>
        <dbReference type="ARBA" id="ARBA00022806"/>
    </source>
</evidence>
<keyword evidence="8" id="KW-0413">Isomerase</keyword>
<dbReference type="PROSITE" id="PS51199">
    <property type="entry name" value="SF4_HELICASE"/>
    <property type="match status" value="1"/>
</dbReference>
<dbReference type="SUPFAM" id="SSF48024">
    <property type="entry name" value="N-terminal domain of DnaB helicase"/>
    <property type="match status" value="1"/>
</dbReference>
<dbReference type="InterPro" id="IPR007693">
    <property type="entry name" value="DNA_helicase_DnaB-like_N"/>
</dbReference>
<gene>
    <name evidence="12" type="ORF">LCGC14_0996740</name>
</gene>
<dbReference type="AlphaFoldDB" id="A0A0F9N8V9"/>
<keyword evidence="3" id="KW-0547">Nucleotide-binding</keyword>
<dbReference type="GO" id="GO:0043139">
    <property type="term" value="F:5'-3' DNA helicase activity"/>
    <property type="evidence" value="ECO:0007669"/>
    <property type="project" value="UniProtKB-EC"/>
</dbReference>
<organism evidence="12">
    <name type="scientific">marine sediment metagenome</name>
    <dbReference type="NCBI Taxonomy" id="412755"/>
    <lineage>
        <taxon>unclassified sequences</taxon>
        <taxon>metagenomes</taxon>
        <taxon>ecological metagenomes</taxon>
    </lineage>
</organism>
<dbReference type="GO" id="GO:0005524">
    <property type="term" value="F:ATP binding"/>
    <property type="evidence" value="ECO:0007669"/>
    <property type="project" value="UniProtKB-KW"/>
</dbReference>
<evidence type="ECO:0000256" key="9">
    <source>
        <dbReference type="ARBA" id="ARBA00044969"/>
    </source>
</evidence>
<keyword evidence="2" id="KW-0235">DNA replication</keyword>
<evidence type="ECO:0000256" key="7">
    <source>
        <dbReference type="ARBA" id="ARBA00023125"/>
    </source>
</evidence>
<evidence type="ECO:0000256" key="8">
    <source>
        <dbReference type="ARBA" id="ARBA00023235"/>
    </source>
</evidence>
<name>A0A0F9N8V9_9ZZZZ</name>
<keyword evidence="4" id="KW-0378">Hydrolase</keyword>
<evidence type="ECO:0000256" key="6">
    <source>
        <dbReference type="ARBA" id="ARBA00022840"/>
    </source>
</evidence>
<protein>
    <recommendedName>
        <fullName evidence="9">DNA 5'-3' helicase</fullName>
        <ecNumber evidence="9">5.6.2.3</ecNumber>
    </recommendedName>
</protein>
<dbReference type="Pfam" id="PF00772">
    <property type="entry name" value="DnaB"/>
    <property type="match status" value="1"/>
</dbReference>
<dbReference type="GO" id="GO:0005829">
    <property type="term" value="C:cytosol"/>
    <property type="evidence" value="ECO:0007669"/>
    <property type="project" value="TreeGrafter"/>
</dbReference>
<evidence type="ECO:0000256" key="1">
    <source>
        <dbReference type="ARBA" id="ARBA00008428"/>
    </source>
</evidence>
<keyword evidence="5" id="KW-0347">Helicase</keyword>
<dbReference type="Pfam" id="PF03796">
    <property type="entry name" value="DnaB_C"/>
    <property type="match status" value="1"/>
</dbReference>
<accession>A0A0F9N8V9</accession>
<evidence type="ECO:0000256" key="10">
    <source>
        <dbReference type="ARBA" id="ARBA00048954"/>
    </source>
</evidence>
<dbReference type="InterPro" id="IPR007694">
    <property type="entry name" value="DNA_helicase_DnaB-like_C"/>
</dbReference>
<dbReference type="EMBL" id="LAZR01003824">
    <property type="protein sequence ID" value="KKN14369.1"/>
    <property type="molecule type" value="Genomic_DNA"/>
</dbReference>
<dbReference type="InterPro" id="IPR036185">
    <property type="entry name" value="DNA_heli_DnaB-like_N_sf"/>
</dbReference>
<dbReference type="GO" id="GO:0006260">
    <property type="term" value="P:DNA replication"/>
    <property type="evidence" value="ECO:0007669"/>
    <property type="project" value="UniProtKB-KW"/>
</dbReference>
<evidence type="ECO:0000256" key="3">
    <source>
        <dbReference type="ARBA" id="ARBA00022741"/>
    </source>
</evidence>
<dbReference type="PANTHER" id="PTHR30153">
    <property type="entry name" value="REPLICATIVE DNA HELICASE DNAB"/>
    <property type="match status" value="1"/>
</dbReference>
<dbReference type="PANTHER" id="PTHR30153:SF2">
    <property type="entry name" value="REPLICATIVE DNA HELICASE"/>
    <property type="match status" value="1"/>
</dbReference>
<reference evidence="12" key="1">
    <citation type="journal article" date="2015" name="Nature">
        <title>Complex archaea that bridge the gap between prokaryotes and eukaryotes.</title>
        <authorList>
            <person name="Spang A."/>
            <person name="Saw J.H."/>
            <person name="Jorgensen S.L."/>
            <person name="Zaremba-Niedzwiedzka K."/>
            <person name="Martijn J."/>
            <person name="Lind A.E."/>
            <person name="van Eijk R."/>
            <person name="Schleper C."/>
            <person name="Guy L."/>
            <person name="Ettema T.J."/>
        </authorList>
    </citation>
    <scope>NUCLEOTIDE SEQUENCE</scope>
</reference>
<comment type="similarity">
    <text evidence="1">Belongs to the helicase family. DnaB subfamily.</text>
</comment>
<dbReference type="Gene3D" id="1.10.860.10">
    <property type="entry name" value="DNAb Helicase, Chain A"/>
    <property type="match status" value="1"/>
</dbReference>
<keyword evidence="6" id="KW-0067">ATP-binding</keyword>
<dbReference type="EC" id="5.6.2.3" evidence="9"/>
<dbReference type="Gene3D" id="3.40.50.300">
    <property type="entry name" value="P-loop containing nucleotide triphosphate hydrolases"/>
    <property type="match status" value="1"/>
</dbReference>
<dbReference type="GO" id="GO:0016787">
    <property type="term" value="F:hydrolase activity"/>
    <property type="evidence" value="ECO:0007669"/>
    <property type="project" value="UniProtKB-KW"/>
</dbReference>
<proteinExistence type="inferred from homology"/>